<feature type="region of interest" description="Disordered" evidence="2">
    <location>
        <begin position="1"/>
        <end position="124"/>
    </location>
</feature>
<accession>S6BKP8</accession>
<evidence type="ECO:0000256" key="1">
    <source>
        <dbReference type="SAM" id="Coils"/>
    </source>
</evidence>
<dbReference type="VEuPathDB" id="PiroplasmaDB:BBOV_IV003920"/>
<dbReference type="AlphaFoldDB" id="S6BKP8"/>
<feature type="coiled-coil region" evidence="1">
    <location>
        <begin position="164"/>
        <end position="215"/>
    </location>
</feature>
<feature type="compositionally biased region" description="Polar residues" evidence="2">
    <location>
        <begin position="90"/>
        <end position="101"/>
    </location>
</feature>
<feature type="compositionally biased region" description="Basic residues" evidence="2">
    <location>
        <begin position="1"/>
        <end position="21"/>
    </location>
</feature>
<feature type="compositionally biased region" description="Low complexity" evidence="2">
    <location>
        <begin position="22"/>
        <end position="33"/>
    </location>
</feature>
<evidence type="ECO:0000256" key="2">
    <source>
        <dbReference type="SAM" id="MobiDB-lite"/>
    </source>
</evidence>
<keyword evidence="1" id="KW-0175">Coiled coil</keyword>
<feature type="compositionally biased region" description="Low complexity" evidence="2">
    <location>
        <begin position="50"/>
        <end position="64"/>
    </location>
</feature>
<organism evidence="3">
    <name type="scientific">Babesia bovis</name>
    <dbReference type="NCBI Taxonomy" id="5865"/>
    <lineage>
        <taxon>Eukaryota</taxon>
        <taxon>Sar</taxon>
        <taxon>Alveolata</taxon>
        <taxon>Apicomplexa</taxon>
        <taxon>Aconoidasida</taxon>
        <taxon>Piroplasmida</taxon>
        <taxon>Babesiidae</taxon>
        <taxon>Babesia</taxon>
    </lineage>
</organism>
<sequence length="324" mass="37098">MSHRTRRRSRSRSRDSRHRSYGRSSYSSYGRSRSFSKPRRASSRDRRSISRNGGRNSERNGSTSYSDKKHASGDRSKEHNGRNNVAPKGSSWQHSRKTTIYNDREPMSRYNNAYRRRRMPRQRGSYTPRLLYGANKYESEDFRSQRLQKMEPGQQEVLSARYERKDMMRELSELTAQLNSLVAELSSLPKDSAEREEISNRIQRVKDLMKEAQNRKSATPGQKKLLLKELPEDANLPGKLAAWIANNSAILQPKQIAMLGHTAEGAVVEYKTAAIADTVYRSCQLHGITVSWANSEGESHDDVQMPPAASNDVISDVDYNLRRT</sequence>
<feature type="compositionally biased region" description="Basic and acidic residues" evidence="2">
    <location>
        <begin position="66"/>
        <end position="81"/>
    </location>
</feature>
<proteinExistence type="evidence at transcript level"/>
<name>S6BKP8_BABBO</name>
<reference evidence="3" key="1">
    <citation type="journal article" date="2014" name="BMC Genomics">
        <title>The Babesia bovis gene and promoter model: an update from full-length EST analysis.</title>
        <authorList>
            <person name="Yamagishi J."/>
            <person name="Wakaguri H."/>
            <person name="Yokoyama N."/>
            <person name="Yamashita R."/>
            <person name="Suzuki Y."/>
            <person name="Xuan X."/>
            <person name="Igarashi I."/>
        </authorList>
    </citation>
    <scope>NUCLEOTIDE SEQUENCE</scope>
    <source>
        <strain evidence="3">Texas</strain>
    </source>
</reference>
<evidence type="ECO:0000313" key="3">
    <source>
        <dbReference type="EMBL" id="BAN64507.1"/>
    </source>
</evidence>
<gene>
    <name evidence="3" type="primary">BBOV_IV003920</name>
</gene>
<dbReference type="EMBL" id="AK440713">
    <property type="protein sequence ID" value="BAN64507.1"/>
    <property type="molecule type" value="mRNA"/>
</dbReference>
<protein>
    <submittedName>
        <fullName evidence="3">Uncharacterized protein</fullName>
    </submittedName>
</protein>